<evidence type="ECO:0000259" key="1">
    <source>
        <dbReference type="PROSITE" id="PS50948"/>
    </source>
</evidence>
<reference evidence="2" key="1">
    <citation type="journal article" date="2019" name="bioRxiv">
        <title>The Genome of the Zebra Mussel, Dreissena polymorpha: A Resource for Invasive Species Research.</title>
        <authorList>
            <person name="McCartney M.A."/>
            <person name="Auch B."/>
            <person name="Kono T."/>
            <person name="Mallez S."/>
            <person name="Zhang Y."/>
            <person name="Obille A."/>
            <person name="Becker A."/>
            <person name="Abrahante J.E."/>
            <person name="Garbe J."/>
            <person name="Badalamenti J.P."/>
            <person name="Herman A."/>
            <person name="Mangelson H."/>
            <person name="Liachko I."/>
            <person name="Sullivan S."/>
            <person name="Sone E.D."/>
            <person name="Koren S."/>
            <person name="Silverstein K.A.T."/>
            <person name="Beckman K.B."/>
            <person name="Gohl D.M."/>
        </authorList>
    </citation>
    <scope>NUCLEOTIDE SEQUENCE</scope>
    <source>
        <strain evidence="2">Duluth1</strain>
        <tissue evidence="2">Whole animal</tissue>
    </source>
</reference>
<keyword evidence="3" id="KW-1185">Reference proteome</keyword>
<dbReference type="AlphaFoldDB" id="A0A9D4I5H5"/>
<dbReference type="Proteomes" id="UP000828390">
    <property type="component" value="Unassembled WGS sequence"/>
</dbReference>
<dbReference type="EMBL" id="JAIWYP010000010">
    <property type="protein sequence ID" value="KAH3747207.1"/>
    <property type="molecule type" value="Genomic_DNA"/>
</dbReference>
<organism evidence="2 3">
    <name type="scientific">Dreissena polymorpha</name>
    <name type="common">Zebra mussel</name>
    <name type="synonym">Mytilus polymorpha</name>
    <dbReference type="NCBI Taxonomy" id="45954"/>
    <lineage>
        <taxon>Eukaryota</taxon>
        <taxon>Metazoa</taxon>
        <taxon>Spiralia</taxon>
        <taxon>Lophotrochozoa</taxon>
        <taxon>Mollusca</taxon>
        <taxon>Bivalvia</taxon>
        <taxon>Autobranchia</taxon>
        <taxon>Heteroconchia</taxon>
        <taxon>Euheterodonta</taxon>
        <taxon>Imparidentia</taxon>
        <taxon>Neoheterodontei</taxon>
        <taxon>Myida</taxon>
        <taxon>Dreissenoidea</taxon>
        <taxon>Dreissenidae</taxon>
        <taxon>Dreissena</taxon>
    </lineage>
</organism>
<dbReference type="InterPro" id="IPR003609">
    <property type="entry name" value="Pan_app"/>
</dbReference>
<comment type="caution">
    <text evidence="2">The sequence shown here is derived from an EMBL/GenBank/DDBJ whole genome shotgun (WGS) entry which is preliminary data.</text>
</comment>
<proteinExistence type="predicted"/>
<accession>A0A9D4I5H5</accession>
<evidence type="ECO:0000313" key="2">
    <source>
        <dbReference type="EMBL" id="KAH3747207.1"/>
    </source>
</evidence>
<reference evidence="2" key="2">
    <citation type="submission" date="2020-11" db="EMBL/GenBank/DDBJ databases">
        <authorList>
            <person name="McCartney M.A."/>
            <person name="Auch B."/>
            <person name="Kono T."/>
            <person name="Mallez S."/>
            <person name="Becker A."/>
            <person name="Gohl D.M."/>
            <person name="Silverstein K.A.T."/>
            <person name="Koren S."/>
            <person name="Bechman K.B."/>
            <person name="Herman A."/>
            <person name="Abrahante J.E."/>
            <person name="Garbe J."/>
        </authorList>
    </citation>
    <scope>NUCLEOTIDE SEQUENCE</scope>
    <source>
        <strain evidence="2">Duluth1</strain>
        <tissue evidence="2">Whole animal</tissue>
    </source>
</reference>
<name>A0A9D4I5H5_DREPO</name>
<evidence type="ECO:0000313" key="3">
    <source>
        <dbReference type="Proteomes" id="UP000828390"/>
    </source>
</evidence>
<sequence length="92" mass="9831">MGAGINGKIGDPNLPVLQLIQVDSVDKCKQLCLNDKLCKEASYAPTSGGQRFCFLYGSSVALVSDPTTGSAHFKKSCKTGYCEKKSLHCICI</sequence>
<gene>
    <name evidence="2" type="ORF">DPMN_181628</name>
</gene>
<dbReference type="Gene3D" id="3.50.4.10">
    <property type="entry name" value="Hepatocyte Growth Factor"/>
    <property type="match status" value="1"/>
</dbReference>
<dbReference type="PROSITE" id="PS50948">
    <property type="entry name" value="PAN"/>
    <property type="match status" value="1"/>
</dbReference>
<dbReference type="Pfam" id="PF00024">
    <property type="entry name" value="PAN_1"/>
    <property type="match status" value="1"/>
</dbReference>
<protein>
    <recommendedName>
        <fullName evidence="1">Apple domain-containing protein</fullName>
    </recommendedName>
</protein>
<feature type="domain" description="Apple" evidence="1">
    <location>
        <begin position="1"/>
        <end position="77"/>
    </location>
</feature>